<comment type="caution">
    <text evidence="1">The sequence shown here is derived from an EMBL/GenBank/DDBJ whole genome shotgun (WGS) entry which is preliminary data.</text>
</comment>
<reference evidence="1" key="1">
    <citation type="submission" date="2013-08" db="EMBL/GenBank/DDBJ databases">
        <authorList>
            <person name="Mendez C."/>
            <person name="Richter M."/>
            <person name="Ferrer M."/>
            <person name="Sanchez J."/>
        </authorList>
    </citation>
    <scope>NUCLEOTIDE SEQUENCE</scope>
</reference>
<organism evidence="1">
    <name type="scientific">mine drainage metagenome</name>
    <dbReference type="NCBI Taxonomy" id="410659"/>
    <lineage>
        <taxon>unclassified sequences</taxon>
        <taxon>metagenomes</taxon>
        <taxon>ecological metagenomes</taxon>
    </lineage>
</organism>
<dbReference type="EMBL" id="AUZX01001058">
    <property type="protein sequence ID" value="EQD79958.1"/>
    <property type="molecule type" value="Genomic_DNA"/>
</dbReference>
<reference evidence="1" key="2">
    <citation type="journal article" date="2014" name="ISME J.">
        <title>Microbial stratification in low pH oxic and suboxic macroscopic growths along an acid mine drainage.</title>
        <authorList>
            <person name="Mendez-Garcia C."/>
            <person name="Mesa V."/>
            <person name="Sprenger R.R."/>
            <person name="Richter M."/>
            <person name="Diez M.S."/>
            <person name="Solano J."/>
            <person name="Bargiela R."/>
            <person name="Golyshina O.V."/>
            <person name="Manteca A."/>
            <person name="Ramos J.L."/>
            <person name="Gallego J.R."/>
            <person name="Llorente I."/>
            <person name="Martins Dos Santos V.A."/>
            <person name="Jensen O.N."/>
            <person name="Pelaez A.I."/>
            <person name="Sanchez J."/>
            <person name="Ferrer M."/>
        </authorList>
    </citation>
    <scope>NUCLEOTIDE SEQUENCE</scope>
</reference>
<evidence type="ECO:0000313" key="1">
    <source>
        <dbReference type="EMBL" id="EQD79958.1"/>
    </source>
</evidence>
<name>T1CEH9_9ZZZZ</name>
<accession>T1CEH9</accession>
<feature type="non-terminal residue" evidence="1">
    <location>
        <position position="91"/>
    </location>
</feature>
<dbReference type="AlphaFoldDB" id="T1CEH9"/>
<sequence>MIINAVGTDRICLWEFQNGKIKKTFYQNISEIFVSGDQYDLEFLARQFDDSGWIRYSWDESRDIYGKMKGLVIQVQPSKEKEIIRIIQFCG</sequence>
<gene>
    <name evidence="1" type="ORF">B1A_01392</name>
</gene>
<proteinExistence type="predicted"/>
<protein>
    <submittedName>
        <fullName evidence="1">Uncharacterized protein</fullName>
    </submittedName>
</protein>